<dbReference type="PROSITE" id="PS00108">
    <property type="entry name" value="PROTEIN_KINASE_ST"/>
    <property type="match status" value="1"/>
</dbReference>
<protein>
    <recommendedName>
        <fullName evidence="2">non-specific serine/threonine protein kinase</fullName>
        <ecNumber evidence="2">2.7.11.1</ecNumber>
    </recommendedName>
</protein>
<feature type="domain" description="Protein kinase" evidence="9">
    <location>
        <begin position="17"/>
        <end position="295"/>
    </location>
</feature>
<organism evidence="10 11">
    <name type="scientific">Myxococcus xanthus (strain DK1622)</name>
    <dbReference type="NCBI Taxonomy" id="246197"/>
    <lineage>
        <taxon>Bacteria</taxon>
        <taxon>Pseudomonadati</taxon>
        <taxon>Myxococcota</taxon>
        <taxon>Myxococcia</taxon>
        <taxon>Myxococcales</taxon>
        <taxon>Cystobacterineae</taxon>
        <taxon>Myxococcaceae</taxon>
        <taxon>Myxococcus</taxon>
    </lineage>
</organism>
<keyword evidence="4 7" id="KW-0547">Nucleotide-binding</keyword>
<dbReference type="Gene3D" id="3.30.200.20">
    <property type="entry name" value="Phosphorylase Kinase, domain 1"/>
    <property type="match status" value="1"/>
</dbReference>
<dbReference type="EMBL" id="CP000113">
    <property type="protein sequence ID" value="ABF92160.1"/>
    <property type="molecule type" value="Genomic_DNA"/>
</dbReference>
<keyword evidence="3" id="KW-0808">Transferase</keyword>
<evidence type="ECO:0000313" key="10">
    <source>
        <dbReference type="EMBL" id="ABF92160.1"/>
    </source>
</evidence>
<proteinExistence type="inferred from homology"/>
<evidence type="ECO:0000256" key="5">
    <source>
        <dbReference type="ARBA" id="ARBA00022777"/>
    </source>
</evidence>
<dbReference type="PANTHER" id="PTHR43671">
    <property type="entry name" value="SERINE/THREONINE-PROTEIN KINASE NEK"/>
    <property type="match status" value="1"/>
</dbReference>
<dbReference type="PANTHER" id="PTHR43671:SF13">
    <property type="entry name" value="SERINE_THREONINE-PROTEIN KINASE NEK2"/>
    <property type="match status" value="1"/>
</dbReference>
<dbReference type="PROSITE" id="PS00107">
    <property type="entry name" value="PROTEIN_KINASE_ATP"/>
    <property type="match status" value="1"/>
</dbReference>
<evidence type="ECO:0000259" key="9">
    <source>
        <dbReference type="PROSITE" id="PS50011"/>
    </source>
</evidence>
<accession>Q1DAC4</accession>
<feature type="binding site" evidence="7">
    <location>
        <position position="44"/>
    </location>
    <ligand>
        <name>ATP</name>
        <dbReference type="ChEBI" id="CHEBI:30616"/>
    </ligand>
</feature>
<gene>
    <name evidence="10" type="ordered locus">MXAN_2176</name>
</gene>
<dbReference type="SUPFAM" id="SSF56112">
    <property type="entry name" value="Protein kinase-like (PK-like)"/>
    <property type="match status" value="1"/>
</dbReference>
<dbReference type="HOGENOM" id="CLU_028595_0_0_7"/>
<dbReference type="AlphaFoldDB" id="Q1DAC4"/>
<dbReference type="InterPro" id="IPR008271">
    <property type="entry name" value="Ser/Thr_kinase_AS"/>
</dbReference>
<dbReference type="GeneID" id="41359569"/>
<dbReference type="InterPro" id="IPR000719">
    <property type="entry name" value="Prot_kinase_dom"/>
</dbReference>
<evidence type="ECO:0000313" key="11">
    <source>
        <dbReference type="Proteomes" id="UP000002402"/>
    </source>
</evidence>
<evidence type="ECO:0000256" key="2">
    <source>
        <dbReference type="ARBA" id="ARBA00012513"/>
    </source>
</evidence>
<keyword evidence="10" id="KW-0723">Serine/threonine-protein kinase</keyword>
<dbReference type="RefSeq" id="WP_011552254.1">
    <property type="nucleotide sequence ID" value="NC_008095.1"/>
</dbReference>
<sequence>MNVISMFPPPGTTIDGWSVVREIGNGGFAVVYLVEKHGRRCALKLARHRDSSGDDKQTHARTLRELSALLLLDHPNIVKHRGYGYSEQGNVYLALEYVEGWTLAEWAERKHPTVQEVLQVFDKISAALSYMHGRGVLHRDLKLSNVLIRKSDGEPVIIDFSCASYSLAEELTDWGLPPGTDRFRAPEQFAWLREHKAEQRAKYAFRVADEIFAVGAMLYELLTDPRPTEVQARVTLNSTVMKPPPARALNVRVPEALNDLVDCILSRDPAKRPVDSEALRRELGELLAYSSAEFLRPVHPPSEQRKPEAPGPVRPAVEVPNSPDALERGPVRTGMGLLAGVATLISLVVAGGFLLTRGEPTEPGAPTVAGAPSPQSPPYSAPRTSSAPAMSPPSPPPVLLTGQVTAAPKEGSTVKTTPSPEVPPQGRQLRGRTKAAVAADCATMTLVAALAAGCPSAQIRPEAFTCPAGAEESMREDLRWKVNQSFNLTLNARHGPEDVVWFTAGADVVGVVPKGVLSVQNAFAPPGTHFYGKAYYLSDRMGRSEGPALVIRYDRVKLPGQDERPVCFVVEAPSEGYSDGRVKAFNSGGGYVVDRWP</sequence>
<dbReference type="SMART" id="SM00220">
    <property type="entry name" value="S_TKc"/>
    <property type="match status" value="1"/>
</dbReference>
<dbReference type="InterPro" id="IPR017441">
    <property type="entry name" value="Protein_kinase_ATP_BS"/>
</dbReference>
<dbReference type="PROSITE" id="PS50011">
    <property type="entry name" value="PROTEIN_KINASE_DOM"/>
    <property type="match status" value="1"/>
</dbReference>
<evidence type="ECO:0000256" key="1">
    <source>
        <dbReference type="ARBA" id="ARBA00010886"/>
    </source>
</evidence>
<dbReference type="InterPro" id="IPR050660">
    <property type="entry name" value="NEK_Ser/Thr_kinase"/>
</dbReference>
<dbReference type="CDD" id="cd14014">
    <property type="entry name" value="STKc_PknB_like"/>
    <property type="match status" value="1"/>
</dbReference>
<reference evidence="10 11" key="1">
    <citation type="journal article" date="2006" name="Proc. Natl. Acad. Sci. U.S.A.">
        <title>Evolution of sensory complexity recorded in a myxobacterial genome.</title>
        <authorList>
            <person name="Goldman B.S."/>
            <person name="Nierman W.C."/>
            <person name="Kaiser D."/>
            <person name="Slater S.C."/>
            <person name="Durkin A.S."/>
            <person name="Eisen J.A."/>
            <person name="Ronning C.M."/>
            <person name="Barbazuk W.B."/>
            <person name="Blanchard M."/>
            <person name="Field C."/>
            <person name="Halling C."/>
            <person name="Hinkle G."/>
            <person name="Iartchuk O."/>
            <person name="Kim H.S."/>
            <person name="Mackenzie C."/>
            <person name="Madupu R."/>
            <person name="Miller N."/>
            <person name="Shvartsbeyn A."/>
            <person name="Sullivan S.A."/>
            <person name="Vaudin M."/>
            <person name="Wiegand R."/>
            <person name="Kaplan H.B."/>
        </authorList>
    </citation>
    <scope>NUCLEOTIDE SEQUENCE [LARGE SCALE GENOMIC DNA]</scope>
    <source>
        <strain evidence="11">DK1622</strain>
    </source>
</reference>
<keyword evidence="6 7" id="KW-0067">ATP-binding</keyword>
<dbReference type="Pfam" id="PF00069">
    <property type="entry name" value="Pkinase"/>
    <property type="match status" value="1"/>
</dbReference>
<keyword evidence="5 10" id="KW-0418">Kinase</keyword>
<evidence type="ECO:0000256" key="8">
    <source>
        <dbReference type="SAM" id="MobiDB-lite"/>
    </source>
</evidence>
<dbReference type="OrthoDB" id="5492792at2"/>
<dbReference type="InterPro" id="IPR011009">
    <property type="entry name" value="Kinase-like_dom_sf"/>
</dbReference>
<feature type="region of interest" description="Disordered" evidence="8">
    <location>
        <begin position="297"/>
        <end position="328"/>
    </location>
</feature>
<evidence type="ECO:0000256" key="3">
    <source>
        <dbReference type="ARBA" id="ARBA00022679"/>
    </source>
</evidence>
<dbReference type="eggNOG" id="COG0515">
    <property type="taxonomic scope" value="Bacteria"/>
</dbReference>
<dbReference type="EnsemblBacteria" id="ABF92160">
    <property type="protein sequence ID" value="ABF92160"/>
    <property type="gene ID" value="MXAN_2176"/>
</dbReference>
<dbReference type="GO" id="GO:0005524">
    <property type="term" value="F:ATP binding"/>
    <property type="evidence" value="ECO:0007669"/>
    <property type="project" value="UniProtKB-UniRule"/>
</dbReference>
<dbReference type="EC" id="2.7.11.1" evidence="2"/>
<dbReference type="Proteomes" id="UP000002402">
    <property type="component" value="Chromosome"/>
</dbReference>
<dbReference type="Gene3D" id="1.10.510.10">
    <property type="entry name" value="Transferase(Phosphotransferase) domain 1"/>
    <property type="match status" value="1"/>
</dbReference>
<feature type="region of interest" description="Disordered" evidence="8">
    <location>
        <begin position="360"/>
        <end position="431"/>
    </location>
</feature>
<dbReference type="STRING" id="246197.MXAN_2176"/>
<name>Q1DAC4_MYXXD</name>
<keyword evidence="11" id="KW-1185">Reference proteome</keyword>
<dbReference type="GO" id="GO:0004674">
    <property type="term" value="F:protein serine/threonine kinase activity"/>
    <property type="evidence" value="ECO:0007669"/>
    <property type="project" value="UniProtKB-KW"/>
</dbReference>
<comment type="similarity">
    <text evidence="1">Belongs to the protein kinase superfamily. NEK Ser/Thr protein kinase family. NIMA subfamily.</text>
</comment>
<evidence type="ECO:0000256" key="7">
    <source>
        <dbReference type="PROSITE-ProRule" id="PRU10141"/>
    </source>
</evidence>
<evidence type="ECO:0000256" key="4">
    <source>
        <dbReference type="ARBA" id="ARBA00022741"/>
    </source>
</evidence>
<dbReference type="KEGG" id="mxa:MXAN_2176"/>
<evidence type="ECO:0000256" key="6">
    <source>
        <dbReference type="ARBA" id="ARBA00022840"/>
    </source>
</evidence>